<dbReference type="InterPro" id="IPR004170">
    <property type="entry name" value="WWE_dom"/>
</dbReference>
<dbReference type="InterPro" id="IPR002035">
    <property type="entry name" value="VWF_A"/>
</dbReference>
<dbReference type="InterPro" id="IPR037197">
    <property type="entry name" value="WWE_dom_sf"/>
</dbReference>
<dbReference type="Proteomes" id="UP000828390">
    <property type="component" value="Unassembled WGS sequence"/>
</dbReference>
<sequence>MGDESSVGKSPRNKKRAANDDGNELHRMVRRLHKKIDKLTEKVDSIQKQCIVIQPSDVRNHSSEKKGLADQCPVCGNHQDILKVGIQQVLKTVRNVTVDRDTEENDVETSEDSSSDDDDNEEEEEVEEGYDDDGDFETPASKREVSIMRVDVADNGHINLHSTPSKELADSHSNIQESNTQSEGLPLGINTADVGAKSGKGKPFEKEDITRHKEDGTATPTPRKLDASTAETSTTNESERSVTEGHTTNNRTKPTALNFTIVSSSRTDAPDATESSSDKRPMPYKFLRKLTTTFEEDNRHGYNYRYVLSDKQDKGKTYGIASSSKPNVSPKSQPPTASPLRKYHGSVDNRLSQDTREVPNHGSISFSNRDLVLNGPRKIEKPFDEPSKPFESDTNDGMVTDAFLSSLLQTCAESAECCGDVKSQGTDTAICLDLSGSMEGEPLQEAKDAILRLLDGIEKNSIEHELEENVSLVTFGKKNAVLQHLTNNYDLIRNQLDNLTTGETSPLWLGLALCLTELTKRGGNLRLNHVTVRPRIIVISDGFVTEKQKLYGKDVMNSNDMANREIQELHDLLVSKWDVLHGIDCLLVNPSSCQDILAKVSNNRVFNVEHVDYLVEHFRVQMALDTYIENIKAGRQSHDQAKEELQNTDFHPLSKVEMSTNIDNFKPKEQEKAHTLREHERSKTQTEQASVDDVKTQEHMKTTKEKQSDGNFTEKNRMGSQSVKTEGTEVHNNHEMLNSARDLTRNVAEGSQTHEHQAKASDDSKTENGAKSRSTRSKVLKLREEPIQEENIPLNHAGSEETEVDKASVEDEIDEVAELDFATPVKANPNWEEARKRLNQIGKVIGKRQNGYLPIIWENGDEEKCRYGVSGQYDVKPTEEKYVDHSIMKIGAVVERGPDWKWKDQDGGPGNPGVVTKIDGSVVYVLWIHGVRGNYSYGYRNKYHVKLVEKVKEPTATWQVCDPQGIWRPFPSDLSLSTEEMFEKAPGKVMLVKIQGKSCKINLKEMTMTDLQTQNVHQIRRLDPGSK</sequence>
<dbReference type="PROSITE" id="PS50234">
    <property type="entry name" value="VWFA"/>
    <property type="match status" value="1"/>
</dbReference>
<dbReference type="PROSITE" id="PS50918">
    <property type="entry name" value="WWE"/>
    <property type="match status" value="1"/>
</dbReference>
<dbReference type="Gene3D" id="3.40.50.410">
    <property type="entry name" value="von Willebrand factor, type A domain"/>
    <property type="match status" value="1"/>
</dbReference>
<comment type="caution">
    <text evidence="5">The sequence shown here is derived from an EMBL/GenBank/DDBJ whole genome shotgun (WGS) entry which is preliminary data.</text>
</comment>
<dbReference type="PROSITE" id="PS51416">
    <property type="entry name" value="MIB_HERC2"/>
    <property type="match status" value="1"/>
</dbReference>
<dbReference type="SMART" id="SM00327">
    <property type="entry name" value="VWA"/>
    <property type="match status" value="1"/>
</dbReference>
<dbReference type="Gene3D" id="3.30.720.50">
    <property type="match status" value="1"/>
</dbReference>
<feature type="compositionally biased region" description="Basic and acidic residues" evidence="1">
    <location>
        <begin position="752"/>
        <end position="770"/>
    </location>
</feature>
<evidence type="ECO:0000259" key="3">
    <source>
        <dbReference type="PROSITE" id="PS50918"/>
    </source>
</evidence>
<dbReference type="EMBL" id="JAIWYP010000004">
    <property type="protein sequence ID" value="KAH3840389.1"/>
    <property type="molecule type" value="Genomic_DNA"/>
</dbReference>
<dbReference type="Pfam" id="PF02825">
    <property type="entry name" value="WWE"/>
    <property type="match status" value="1"/>
</dbReference>
<dbReference type="InterPro" id="IPR037252">
    <property type="entry name" value="Mib_Herc2_sf"/>
</dbReference>
<protein>
    <submittedName>
        <fullName evidence="5">Uncharacterized protein</fullName>
    </submittedName>
</protein>
<feature type="compositionally biased region" description="Basic and acidic residues" evidence="1">
    <location>
        <begin position="692"/>
        <end position="717"/>
    </location>
</feature>
<feature type="region of interest" description="Disordered" evidence="1">
    <location>
        <begin position="660"/>
        <end position="733"/>
    </location>
</feature>
<dbReference type="GO" id="GO:0046872">
    <property type="term" value="F:metal ion binding"/>
    <property type="evidence" value="ECO:0007669"/>
    <property type="project" value="InterPro"/>
</dbReference>
<dbReference type="AlphaFoldDB" id="A0A9D4QR66"/>
<feature type="region of interest" description="Disordered" evidence="1">
    <location>
        <begin position="747"/>
        <end position="808"/>
    </location>
</feature>
<evidence type="ECO:0000313" key="5">
    <source>
        <dbReference type="EMBL" id="KAH3840389.1"/>
    </source>
</evidence>
<dbReference type="SUPFAM" id="SSF53300">
    <property type="entry name" value="vWA-like"/>
    <property type="match status" value="1"/>
</dbReference>
<evidence type="ECO:0000256" key="1">
    <source>
        <dbReference type="SAM" id="MobiDB-lite"/>
    </source>
</evidence>
<dbReference type="Pfam" id="PF06701">
    <property type="entry name" value="MIB_HERC2"/>
    <property type="match status" value="1"/>
</dbReference>
<reference evidence="5" key="1">
    <citation type="journal article" date="2019" name="bioRxiv">
        <title>The Genome of the Zebra Mussel, Dreissena polymorpha: A Resource for Invasive Species Research.</title>
        <authorList>
            <person name="McCartney M.A."/>
            <person name="Auch B."/>
            <person name="Kono T."/>
            <person name="Mallez S."/>
            <person name="Zhang Y."/>
            <person name="Obille A."/>
            <person name="Becker A."/>
            <person name="Abrahante J.E."/>
            <person name="Garbe J."/>
            <person name="Badalamenti J.P."/>
            <person name="Herman A."/>
            <person name="Mangelson H."/>
            <person name="Liachko I."/>
            <person name="Sullivan S."/>
            <person name="Sone E.D."/>
            <person name="Koren S."/>
            <person name="Silverstein K.A.T."/>
            <person name="Beckman K.B."/>
            <person name="Gohl D.M."/>
        </authorList>
    </citation>
    <scope>NUCLEOTIDE SEQUENCE</scope>
    <source>
        <strain evidence="5">Duluth1</strain>
        <tissue evidence="5">Whole animal</tissue>
    </source>
</reference>
<organism evidence="5 6">
    <name type="scientific">Dreissena polymorpha</name>
    <name type="common">Zebra mussel</name>
    <name type="synonym">Mytilus polymorpha</name>
    <dbReference type="NCBI Taxonomy" id="45954"/>
    <lineage>
        <taxon>Eukaryota</taxon>
        <taxon>Metazoa</taxon>
        <taxon>Spiralia</taxon>
        <taxon>Lophotrochozoa</taxon>
        <taxon>Mollusca</taxon>
        <taxon>Bivalvia</taxon>
        <taxon>Autobranchia</taxon>
        <taxon>Heteroconchia</taxon>
        <taxon>Euheterodonta</taxon>
        <taxon>Imparidentia</taxon>
        <taxon>Neoheterodontei</taxon>
        <taxon>Myida</taxon>
        <taxon>Dreissenoidea</taxon>
        <taxon>Dreissenidae</taxon>
        <taxon>Dreissena</taxon>
    </lineage>
</organism>
<dbReference type="SUPFAM" id="SSF117839">
    <property type="entry name" value="WWE domain"/>
    <property type="match status" value="1"/>
</dbReference>
<feature type="compositionally biased region" description="Polar residues" evidence="1">
    <location>
        <begin position="160"/>
        <end position="183"/>
    </location>
</feature>
<dbReference type="InterPro" id="IPR010606">
    <property type="entry name" value="Mib_Herc2"/>
</dbReference>
<dbReference type="SUPFAM" id="SSF159034">
    <property type="entry name" value="Mib/herc2 domain-like"/>
    <property type="match status" value="2"/>
</dbReference>
<keyword evidence="6" id="KW-1185">Reference proteome</keyword>
<feature type="compositionally biased region" description="Basic and acidic residues" evidence="1">
    <location>
        <begin position="202"/>
        <end position="216"/>
    </location>
</feature>
<dbReference type="GO" id="GO:0004842">
    <property type="term" value="F:ubiquitin-protein transferase activity"/>
    <property type="evidence" value="ECO:0007669"/>
    <property type="project" value="InterPro"/>
</dbReference>
<name>A0A9D4QR66_DREPO</name>
<feature type="domain" description="MIB/HERC2" evidence="4">
    <location>
        <begin position="880"/>
        <end position="951"/>
    </location>
</feature>
<dbReference type="GO" id="GO:0016567">
    <property type="term" value="P:protein ubiquitination"/>
    <property type="evidence" value="ECO:0007669"/>
    <property type="project" value="InterPro"/>
</dbReference>
<feature type="compositionally biased region" description="Polar residues" evidence="1">
    <location>
        <begin position="320"/>
        <end position="331"/>
    </location>
</feature>
<feature type="region of interest" description="Disordered" evidence="1">
    <location>
        <begin position="1"/>
        <end position="26"/>
    </location>
</feature>
<feature type="region of interest" description="Disordered" evidence="1">
    <location>
        <begin position="97"/>
        <end position="280"/>
    </location>
</feature>
<gene>
    <name evidence="5" type="ORF">DPMN_113837</name>
</gene>
<evidence type="ECO:0000259" key="4">
    <source>
        <dbReference type="PROSITE" id="PS51416"/>
    </source>
</evidence>
<feature type="compositionally biased region" description="Basic and acidic residues" evidence="1">
    <location>
        <begin position="665"/>
        <end position="684"/>
    </location>
</feature>
<feature type="domain" description="WWE" evidence="3">
    <location>
        <begin position="944"/>
        <end position="1021"/>
    </location>
</feature>
<dbReference type="InterPro" id="IPR036465">
    <property type="entry name" value="vWFA_dom_sf"/>
</dbReference>
<dbReference type="Pfam" id="PF13519">
    <property type="entry name" value="VWA_2"/>
    <property type="match status" value="1"/>
</dbReference>
<feature type="compositionally biased region" description="Basic and acidic residues" evidence="1">
    <location>
        <begin position="17"/>
        <end position="26"/>
    </location>
</feature>
<dbReference type="Gene3D" id="2.30.30.40">
    <property type="entry name" value="SH3 Domains"/>
    <property type="match status" value="2"/>
</dbReference>
<feature type="compositionally biased region" description="Acidic residues" evidence="1">
    <location>
        <begin position="101"/>
        <end position="136"/>
    </location>
</feature>
<feature type="compositionally biased region" description="Basic and acidic residues" evidence="1">
    <location>
        <begin position="140"/>
        <end position="154"/>
    </location>
</feature>
<feature type="compositionally biased region" description="Polar residues" evidence="1">
    <location>
        <begin position="245"/>
        <end position="267"/>
    </location>
</feature>
<proteinExistence type="predicted"/>
<feature type="region of interest" description="Disordered" evidence="1">
    <location>
        <begin position="316"/>
        <end position="344"/>
    </location>
</feature>
<evidence type="ECO:0000259" key="2">
    <source>
        <dbReference type="PROSITE" id="PS50234"/>
    </source>
</evidence>
<evidence type="ECO:0000313" key="6">
    <source>
        <dbReference type="Proteomes" id="UP000828390"/>
    </source>
</evidence>
<accession>A0A9D4QR66</accession>
<feature type="domain" description="VWFA" evidence="2">
    <location>
        <begin position="427"/>
        <end position="631"/>
    </location>
</feature>
<dbReference type="CDD" id="cd00198">
    <property type="entry name" value="vWFA"/>
    <property type="match status" value="1"/>
</dbReference>
<reference evidence="5" key="2">
    <citation type="submission" date="2020-11" db="EMBL/GenBank/DDBJ databases">
        <authorList>
            <person name="McCartney M.A."/>
            <person name="Auch B."/>
            <person name="Kono T."/>
            <person name="Mallez S."/>
            <person name="Becker A."/>
            <person name="Gohl D.M."/>
            <person name="Silverstein K.A.T."/>
            <person name="Koren S."/>
            <person name="Bechman K.B."/>
            <person name="Herman A."/>
            <person name="Abrahante J.E."/>
            <person name="Garbe J."/>
        </authorList>
    </citation>
    <scope>NUCLEOTIDE SEQUENCE</scope>
    <source>
        <strain evidence="5">Duluth1</strain>
        <tissue evidence="5">Whole animal</tissue>
    </source>
</reference>